<dbReference type="SUPFAM" id="SSF51556">
    <property type="entry name" value="Metallo-dependent hydrolases"/>
    <property type="match status" value="1"/>
</dbReference>
<dbReference type="InterPro" id="IPR050287">
    <property type="entry name" value="MTA/SAH_deaminase"/>
</dbReference>
<accession>A0A2P1PTB6</accession>
<dbReference type="KEGG" id="xba:C7S18_13165"/>
<dbReference type="EMBL" id="CP027860">
    <property type="protein sequence ID" value="AVP98089.1"/>
    <property type="molecule type" value="Genomic_DNA"/>
</dbReference>
<dbReference type="CDD" id="cd01298">
    <property type="entry name" value="ATZ_TRZ_like"/>
    <property type="match status" value="1"/>
</dbReference>
<evidence type="ECO:0000313" key="7">
    <source>
        <dbReference type="Proteomes" id="UP000241074"/>
    </source>
</evidence>
<keyword evidence="4" id="KW-0862">Zinc</keyword>
<evidence type="ECO:0000256" key="3">
    <source>
        <dbReference type="ARBA" id="ARBA00022801"/>
    </source>
</evidence>
<name>A0A2P1PTB6_9GAMM</name>
<reference evidence="6 7" key="1">
    <citation type="submission" date="2018-03" db="EMBL/GenBank/DDBJ databases">
        <title>Ahniella affigens gen. nov., sp. nov., a gammaproteobacterium isolated from sandy soil near a stream.</title>
        <authorList>
            <person name="Ko Y."/>
            <person name="Kim J.-H."/>
        </authorList>
    </citation>
    <scope>NUCLEOTIDE SEQUENCE [LARGE SCALE GENOMIC DNA]</scope>
    <source>
        <strain evidence="6 7">D13</strain>
    </source>
</reference>
<sequence length="439" mass="47390">MLEPCDLLIEAGHVVPVVPHAVVLPDHAVAVTAGRIMAVLPIAEARARFRPAAVISRPQHALLPGLVNLHCHAAMTVMRGLADDLPLMRWLQEHIWPTEAAFVGPELVQDGITLAAAEMLRGGVTTVNDMYFFPDVAAQAFARAGMRATIGLIVIEFPSAWAQSPAEYFDKGLSVYGECKDLPGIRFAFAPHAPYTVSDESFERIRVLSDQLDLPVHVHVHETAFEVDDAVRQRNERPLARLKRLGLVNSNLIAVHMTQLSDAEIQLVGEQGVSIAHCPESNLKLASGFAPIERLRRAGANVAIGTDGCASNNDLDLLGEIRTAALLAKAVAQDAAAIDAAYALQMATLNGARALGLDAEIGSIEVGKSADLITVDLSRFDVLPVYSAISQLVYASNRRDVCDVWVMGEPRVQDGALCHFDPNALAELARRWGQRIAAR</sequence>
<dbReference type="Gene3D" id="3.20.20.140">
    <property type="entry name" value="Metal-dependent hydrolases"/>
    <property type="match status" value="1"/>
</dbReference>
<evidence type="ECO:0000259" key="5">
    <source>
        <dbReference type="Pfam" id="PF01979"/>
    </source>
</evidence>
<dbReference type="AlphaFoldDB" id="A0A2P1PTB6"/>
<keyword evidence="2" id="KW-0479">Metal-binding</keyword>
<dbReference type="OrthoDB" id="9807210at2"/>
<dbReference type="PANTHER" id="PTHR43794:SF11">
    <property type="entry name" value="AMIDOHYDROLASE-RELATED DOMAIN-CONTAINING PROTEIN"/>
    <property type="match status" value="1"/>
</dbReference>
<comment type="similarity">
    <text evidence="1">Belongs to the metallo-dependent hydrolases superfamily. ATZ/TRZ family.</text>
</comment>
<dbReference type="GO" id="GO:0016814">
    <property type="term" value="F:hydrolase activity, acting on carbon-nitrogen (but not peptide) bonds, in cyclic amidines"/>
    <property type="evidence" value="ECO:0007669"/>
    <property type="project" value="UniProtKB-ARBA"/>
</dbReference>
<reference evidence="6 7" key="2">
    <citation type="submission" date="2018-03" db="EMBL/GenBank/DDBJ databases">
        <authorList>
            <person name="Keele B.F."/>
        </authorList>
    </citation>
    <scope>NUCLEOTIDE SEQUENCE [LARGE SCALE GENOMIC DNA]</scope>
    <source>
        <strain evidence="6 7">D13</strain>
    </source>
</reference>
<dbReference type="NCBIfam" id="NF006549">
    <property type="entry name" value="PRK09045.1"/>
    <property type="match status" value="1"/>
</dbReference>
<dbReference type="PANTHER" id="PTHR43794">
    <property type="entry name" value="AMINOHYDROLASE SSNA-RELATED"/>
    <property type="match status" value="1"/>
</dbReference>
<organism evidence="6 7">
    <name type="scientific">Ahniella affigens</name>
    <dbReference type="NCBI Taxonomy" id="2021234"/>
    <lineage>
        <taxon>Bacteria</taxon>
        <taxon>Pseudomonadati</taxon>
        <taxon>Pseudomonadota</taxon>
        <taxon>Gammaproteobacteria</taxon>
        <taxon>Lysobacterales</taxon>
        <taxon>Rhodanobacteraceae</taxon>
        <taxon>Ahniella</taxon>
    </lineage>
</organism>
<dbReference type="Proteomes" id="UP000241074">
    <property type="component" value="Chromosome"/>
</dbReference>
<dbReference type="Gene3D" id="2.30.40.10">
    <property type="entry name" value="Urease, subunit C, domain 1"/>
    <property type="match status" value="1"/>
</dbReference>
<evidence type="ECO:0000256" key="2">
    <source>
        <dbReference type="ARBA" id="ARBA00022723"/>
    </source>
</evidence>
<dbReference type="RefSeq" id="WP_106892009.1">
    <property type="nucleotide sequence ID" value="NZ_CP027860.1"/>
</dbReference>
<keyword evidence="3 6" id="KW-0378">Hydrolase</keyword>
<evidence type="ECO:0000256" key="4">
    <source>
        <dbReference type="ARBA" id="ARBA00022833"/>
    </source>
</evidence>
<feature type="domain" description="Amidohydrolase-related" evidence="5">
    <location>
        <begin position="62"/>
        <end position="409"/>
    </location>
</feature>
<dbReference type="Pfam" id="PF01979">
    <property type="entry name" value="Amidohydro_1"/>
    <property type="match status" value="1"/>
</dbReference>
<dbReference type="GO" id="GO:0019239">
    <property type="term" value="F:deaminase activity"/>
    <property type="evidence" value="ECO:0007669"/>
    <property type="project" value="UniProtKB-ARBA"/>
</dbReference>
<dbReference type="InterPro" id="IPR006680">
    <property type="entry name" value="Amidohydro-rel"/>
</dbReference>
<dbReference type="FunFam" id="3.20.20.140:FF:000014">
    <property type="entry name" value="5-methylthioadenosine/S-adenosylhomocysteine deaminase"/>
    <property type="match status" value="1"/>
</dbReference>
<keyword evidence="7" id="KW-1185">Reference proteome</keyword>
<proteinExistence type="inferred from homology"/>
<dbReference type="GO" id="GO:0046872">
    <property type="term" value="F:metal ion binding"/>
    <property type="evidence" value="ECO:0007669"/>
    <property type="project" value="UniProtKB-KW"/>
</dbReference>
<dbReference type="InterPro" id="IPR011059">
    <property type="entry name" value="Metal-dep_hydrolase_composite"/>
</dbReference>
<dbReference type="InterPro" id="IPR032466">
    <property type="entry name" value="Metal_Hydrolase"/>
</dbReference>
<evidence type="ECO:0000313" key="6">
    <source>
        <dbReference type="EMBL" id="AVP98089.1"/>
    </source>
</evidence>
<evidence type="ECO:0000256" key="1">
    <source>
        <dbReference type="ARBA" id="ARBA00006745"/>
    </source>
</evidence>
<dbReference type="SUPFAM" id="SSF51338">
    <property type="entry name" value="Composite domain of metallo-dependent hydrolases"/>
    <property type="match status" value="1"/>
</dbReference>
<gene>
    <name evidence="6" type="ORF">C7S18_13165</name>
</gene>
<protein>
    <submittedName>
        <fullName evidence="6">TRZ/ATZ family hydrolase</fullName>
    </submittedName>
</protein>